<keyword evidence="1" id="KW-0472">Membrane</keyword>
<dbReference type="Proteomes" id="UP000198406">
    <property type="component" value="Unassembled WGS sequence"/>
</dbReference>
<keyword evidence="1" id="KW-1133">Transmembrane helix</keyword>
<proteinExistence type="predicted"/>
<reference evidence="2 3" key="1">
    <citation type="journal article" date="2015" name="Plant Cell">
        <title>Oil accumulation by the oleaginous diatom Fistulifera solaris as revealed by the genome and transcriptome.</title>
        <authorList>
            <person name="Tanaka T."/>
            <person name="Maeda Y."/>
            <person name="Veluchamy A."/>
            <person name="Tanaka M."/>
            <person name="Abida H."/>
            <person name="Marechal E."/>
            <person name="Bowler C."/>
            <person name="Muto M."/>
            <person name="Sunaga Y."/>
            <person name="Tanaka M."/>
            <person name="Yoshino T."/>
            <person name="Taniguchi T."/>
            <person name="Fukuda Y."/>
            <person name="Nemoto M."/>
            <person name="Matsumoto M."/>
            <person name="Wong P.S."/>
            <person name="Aburatani S."/>
            <person name="Fujibuchi W."/>
        </authorList>
    </citation>
    <scope>NUCLEOTIDE SEQUENCE [LARGE SCALE GENOMIC DNA]</scope>
    <source>
        <strain evidence="2 3">JPCC DA0580</strain>
    </source>
</reference>
<dbReference type="AlphaFoldDB" id="A0A1Z5KQF8"/>
<feature type="transmembrane region" description="Helical" evidence="1">
    <location>
        <begin position="16"/>
        <end position="36"/>
    </location>
</feature>
<evidence type="ECO:0000313" key="2">
    <source>
        <dbReference type="EMBL" id="GAX28407.1"/>
    </source>
</evidence>
<dbReference type="InParanoid" id="A0A1Z5KQF8"/>
<evidence type="ECO:0000256" key="1">
    <source>
        <dbReference type="SAM" id="Phobius"/>
    </source>
</evidence>
<comment type="caution">
    <text evidence="2">The sequence shown here is derived from an EMBL/GenBank/DDBJ whole genome shotgun (WGS) entry which is preliminary data.</text>
</comment>
<gene>
    <name evidence="2" type="ORF">FisN_4Hu402</name>
</gene>
<accession>A0A1Z5KQF8</accession>
<protein>
    <submittedName>
        <fullName evidence="2">Uncharacterized protein</fullName>
    </submittedName>
</protein>
<name>A0A1Z5KQF8_FISSO</name>
<organism evidence="2 3">
    <name type="scientific">Fistulifera solaris</name>
    <name type="common">Oleaginous diatom</name>
    <dbReference type="NCBI Taxonomy" id="1519565"/>
    <lineage>
        <taxon>Eukaryota</taxon>
        <taxon>Sar</taxon>
        <taxon>Stramenopiles</taxon>
        <taxon>Ochrophyta</taxon>
        <taxon>Bacillariophyta</taxon>
        <taxon>Bacillariophyceae</taxon>
        <taxon>Bacillariophycidae</taxon>
        <taxon>Naviculales</taxon>
        <taxon>Naviculaceae</taxon>
        <taxon>Fistulifera</taxon>
    </lineage>
</organism>
<keyword evidence="3" id="KW-1185">Reference proteome</keyword>
<sequence>MLQAWSRFTREQRRPWNFVLGALAVGTVVKVAYFTVSRKMMVRDAERIHKEGMEHLREAREFAEWSQKDRDARLPKLTEEQHRQMQEYLQLVGKHGLSKTLTEDGAKECLDCPIMTRVKQVVGGPFSAAAGR</sequence>
<keyword evidence="1" id="KW-0812">Transmembrane</keyword>
<dbReference type="EMBL" id="BDSP01000273">
    <property type="protein sequence ID" value="GAX28407.1"/>
    <property type="molecule type" value="Genomic_DNA"/>
</dbReference>
<evidence type="ECO:0000313" key="3">
    <source>
        <dbReference type="Proteomes" id="UP000198406"/>
    </source>
</evidence>
<dbReference type="OrthoDB" id="36175at2759"/>